<protein>
    <submittedName>
        <fullName evidence="2">Uncharacterized protein</fullName>
    </submittedName>
</protein>
<keyword evidence="1" id="KW-1133">Transmembrane helix</keyword>
<evidence type="ECO:0000313" key="3">
    <source>
        <dbReference type="Proteomes" id="UP000051682"/>
    </source>
</evidence>
<dbReference type="RefSeq" id="WP_056017430.1">
    <property type="nucleotide sequence ID" value="NZ_LLYZ01000020.1"/>
</dbReference>
<dbReference type="Proteomes" id="UP000051682">
    <property type="component" value="Unassembled WGS sequence"/>
</dbReference>
<keyword evidence="3" id="KW-1185">Reference proteome</keyword>
<accession>A0A0Q3HQ68</accession>
<feature type="transmembrane region" description="Helical" evidence="1">
    <location>
        <begin position="7"/>
        <end position="25"/>
    </location>
</feature>
<dbReference type="EMBL" id="LLYZ01000020">
    <property type="protein sequence ID" value="KQK24765.1"/>
    <property type="molecule type" value="Genomic_DNA"/>
</dbReference>
<feature type="transmembrane region" description="Helical" evidence="1">
    <location>
        <begin position="45"/>
        <end position="63"/>
    </location>
</feature>
<dbReference type="OrthoDB" id="1262437at2"/>
<gene>
    <name evidence="2" type="ORF">AR438_16435</name>
</gene>
<comment type="caution">
    <text evidence="2">The sequence shown here is derived from an EMBL/GenBank/DDBJ whole genome shotgun (WGS) entry which is preliminary data.</text>
</comment>
<feature type="transmembrane region" description="Helical" evidence="1">
    <location>
        <begin position="117"/>
        <end position="136"/>
    </location>
</feature>
<evidence type="ECO:0000256" key="1">
    <source>
        <dbReference type="SAM" id="Phobius"/>
    </source>
</evidence>
<evidence type="ECO:0000313" key="2">
    <source>
        <dbReference type="EMBL" id="KQK24765.1"/>
    </source>
</evidence>
<keyword evidence="1" id="KW-0812">Transmembrane</keyword>
<reference evidence="2 3" key="1">
    <citation type="submission" date="2015-10" db="EMBL/GenBank/DDBJ databases">
        <title>Chryseobacterium aquaticum genome.</title>
        <authorList>
            <person name="Newman J.D."/>
            <person name="Ferguson M.B."/>
            <person name="Miller J.R."/>
        </authorList>
    </citation>
    <scope>NUCLEOTIDE SEQUENCE [LARGE SCALE GENOMIC DNA]</scope>
    <source>
        <strain evidence="2 3">KCTC 12483</strain>
    </source>
</reference>
<organism evidence="2 3">
    <name type="scientific">Chryseobacterium aquaticum</name>
    <dbReference type="NCBI Taxonomy" id="452084"/>
    <lineage>
        <taxon>Bacteria</taxon>
        <taxon>Pseudomonadati</taxon>
        <taxon>Bacteroidota</taxon>
        <taxon>Flavobacteriia</taxon>
        <taxon>Flavobacteriales</taxon>
        <taxon>Weeksellaceae</taxon>
        <taxon>Chryseobacterium group</taxon>
        <taxon>Chryseobacterium</taxon>
    </lineage>
</organism>
<feature type="transmembrane region" description="Helical" evidence="1">
    <location>
        <begin position="72"/>
        <end position="93"/>
    </location>
</feature>
<dbReference type="STRING" id="452084.AR438_16435"/>
<name>A0A0Q3HQ68_9FLAO</name>
<keyword evidence="1" id="KW-0472">Membrane</keyword>
<sequence>MKILKIILFFIIVYLLSVFTTYFSMIDYEDTVSSSCLECSLVRDVFLLPVFSSIVLTFLFFVFKKVLKKRMFISIVIVLLFITFSFLNNYYIFIDRVSAWSSFSLKGEILGVVSDSYLYLIISAAILFMVLMRLNIINTNTVSVRESTQFHE</sequence>
<proteinExistence type="predicted"/>
<dbReference type="AlphaFoldDB" id="A0A0Q3HQ68"/>